<dbReference type="Gene3D" id="1.20.1250.20">
    <property type="entry name" value="MFS general substrate transporter like domains"/>
    <property type="match status" value="1"/>
</dbReference>
<dbReference type="GO" id="GO:0000329">
    <property type="term" value="C:fungal-type vacuole membrane"/>
    <property type="evidence" value="ECO:0007669"/>
    <property type="project" value="TreeGrafter"/>
</dbReference>
<protein>
    <submittedName>
        <fullName evidence="7">MFS general substrate transporter</fullName>
    </submittedName>
</protein>
<dbReference type="InParanoid" id="A0A3N4LMC0"/>
<dbReference type="CDD" id="cd17502">
    <property type="entry name" value="MFS_Azr1_MDR_like"/>
    <property type="match status" value="1"/>
</dbReference>
<name>A0A3N4LMC0_9PEZI</name>
<evidence type="ECO:0000259" key="6">
    <source>
        <dbReference type="PROSITE" id="PS50850"/>
    </source>
</evidence>
<dbReference type="EMBL" id="ML121543">
    <property type="protein sequence ID" value="RPB24077.1"/>
    <property type="molecule type" value="Genomic_DNA"/>
</dbReference>
<organism evidence="7 8">
    <name type="scientific">Terfezia boudieri ATCC MYA-4762</name>
    <dbReference type="NCBI Taxonomy" id="1051890"/>
    <lineage>
        <taxon>Eukaryota</taxon>
        <taxon>Fungi</taxon>
        <taxon>Dikarya</taxon>
        <taxon>Ascomycota</taxon>
        <taxon>Pezizomycotina</taxon>
        <taxon>Pezizomycetes</taxon>
        <taxon>Pezizales</taxon>
        <taxon>Pezizaceae</taxon>
        <taxon>Terfezia</taxon>
    </lineage>
</organism>
<dbReference type="InterPro" id="IPR036259">
    <property type="entry name" value="MFS_trans_sf"/>
</dbReference>
<dbReference type="InterPro" id="IPR011701">
    <property type="entry name" value="MFS"/>
</dbReference>
<feature type="transmembrane region" description="Helical" evidence="5">
    <location>
        <begin position="63"/>
        <end position="89"/>
    </location>
</feature>
<accession>A0A3N4LMC0</accession>
<dbReference type="PROSITE" id="PS50850">
    <property type="entry name" value="MFS"/>
    <property type="match status" value="1"/>
</dbReference>
<dbReference type="STRING" id="1051890.A0A3N4LMC0"/>
<evidence type="ECO:0000256" key="5">
    <source>
        <dbReference type="SAM" id="Phobius"/>
    </source>
</evidence>
<feature type="transmembrane region" description="Helical" evidence="5">
    <location>
        <begin position="125"/>
        <end position="148"/>
    </location>
</feature>
<dbReference type="PANTHER" id="PTHR23501:SF84">
    <property type="entry name" value="VACUOLAR MEMBRANE AMINO ACID UPTAKE TRANSPORTER FNX2"/>
    <property type="match status" value="1"/>
</dbReference>
<dbReference type="SUPFAM" id="SSF103473">
    <property type="entry name" value="MFS general substrate transporter"/>
    <property type="match status" value="1"/>
</dbReference>
<feature type="transmembrane region" description="Helical" evidence="5">
    <location>
        <begin position="551"/>
        <end position="569"/>
    </location>
</feature>
<feature type="transmembrane region" description="Helical" evidence="5">
    <location>
        <begin position="269"/>
        <end position="288"/>
    </location>
</feature>
<proteinExistence type="predicted"/>
<dbReference type="Pfam" id="PF07690">
    <property type="entry name" value="MFS_1"/>
    <property type="match status" value="1"/>
</dbReference>
<feature type="transmembrane region" description="Helical" evidence="5">
    <location>
        <begin position="189"/>
        <end position="212"/>
    </location>
</feature>
<comment type="subcellular location">
    <subcellularLocation>
        <location evidence="1">Membrane</location>
        <topology evidence="1">Multi-pass membrane protein</topology>
    </subcellularLocation>
</comment>
<dbReference type="OrthoDB" id="3437016at2759"/>
<dbReference type="InterPro" id="IPR020846">
    <property type="entry name" value="MFS_dom"/>
</dbReference>
<keyword evidence="3 5" id="KW-1133">Transmembrane helix</keyword>
<feature type="transmembrane region" description="Helical" evidence="5">
    <location>
        <begin position="439"/>
        <end position="465"/>
    </location>
</feature>
<sequence>MPPNEISPLLAGAQPNIRYDDHITDQALQVNGNGATQDALSRNSSGGALEQDPDVPTISGVNIAAVVPAMAIGIFLASMDNTVVVASYGRIGTEMNELNRTSWLSTAYLLTTTSFQPLYGKLSDIYGRKACLLLAYSVFGLGCFFCGISRNLNDLIAARAFAGIGGGGMTTVASILMSDIVSIRKRGTWQGILNIIFALGAAVGGPLGGWLSDTIGWRWAFIGQAPLTLIAFLTVTFALHLPQDPVKYTGVITGRKVASVKTKLLRVDFPGAFTLVLAIFSFLLSLDLSINSIGFSMSSLITLSIFLSSVLLFVSFYHIENSYSAEPFCPPELVKRREILSPCIANFFCFGSAMVVLFHIPLFSQAVLGSSAAAAGQRLLPMIAGSMLGSLGGGIYMQKTGKYYWLTFCAYLGLLLGAVVIYICVLLTGTGPSQLIINMCMLVGMVIFNVGLGIGVTSTLIALISNVTSAEQAVVTAISYLFRSLGSVLSLSIAAGLVQTVLRSCLLEKLGGDDVLDIVRRVRRDLDYIGELKPDQVVVVRMCYQDGITDAMLFVVVLGFLCWVSSWGIREVKVKK</sequence>
<evidence type="ECO:0000256" key="3">
    <source>
        <dbReference type="ARBA" id="ARBA00022989"/>
    </source>
</evidence>
<keyword evidence="2 5" id="KW-0812">Transmembrane</keyword>
<dbReference type="Proteomes" id="UP000267821">
    <property type="component" value="Unassembled WGS sequence"/>
</dbReference>
<feature type="transmembrane region" description="Helical" evidence="5">
    <location>
        <begin position="219"/>
        <end position="241"/>
    </location>
</feature>
<feature type="transmembrane region" description="Helical" evidence="5">
    <location>
        <begin position="339"/>
        <end position="358"/>
    </location>
</feature>
<evidence type="ECO:0000313" key="7">
    <source>
        <dbReference type="EMBL" id="RPB24077.1"/>
    </source>
</evidence>
<feature type="domain" description="Major facilitator superfamily (MFS) profile" evidence="6">
    <location>
        <begin position="66"/>
        <end position="576"/>
    </location>
</feature>
<dbReference type="Gene3D" id="1.20.1720.10">
    <property type="entry name" value="Multidrug resistance protein D"/>
    <property type="match status" value="1"/>
</dbReference>
<feature type="transmembrane region" description="Helical" evidence="5">
    <location>
        <begin position="160"/>
        <end position="183"/>
    </location>
</feature>
<gene>
    <name evidence="7" type="ORF">L211DRAFT_824581</name>
</gene>
<dbReference type="AlphaFoldDB" id="A0A3N4LMC0"/>
<feature type="transmembrane region" description="Helical" evidence="5">
    <location>
        <begin position="403"/>
        <end position="427"/>
    </location>
</feature>
<reference evidence="7 8" key="1">
    <citation type="journal article" date="2018" name="Nat. Ecol. Evol.">
        <title>Pezizomycetes genomes reveal the molecular basis of ectomycorrhizal truffle lifestyle.</title>
        <authorList>
            <person name="Murat C."/>
            <person name="Payen T."/>
            <person name="Noel B."/>
            <person name="Kuo A."/>
            <person name="Morin E."/>
            <person name="Chen J."/>
            <person name="Kohler A."/>
            <person name="Krizsan K."/>
            <person name="Balestrini R."/>
            <person name="Da Silva C."/>
            <person name="Montanini B."/>
            <person name="Hainaut M."/>
            <person name="Levati E."/>
            <person name="Barry K.W."/>
            <person name="Belfiori B."/>
            <person name="Cichocki N."/>
            <person name="Clum A."/>
            <person name="Dockter R.B."/>
            <person name="Fauchery L."/>
            <person name="Guy J."/>
            <person name="Iotti M."/>
            <person name="Le Tacon F."/>
            <person name="Lindquist E.A."/>
            <person name="Lipzen A."/>
            <person name="Malagnac F."/>
            <person name="Mello A."/>
            <person name="Molinier V."/>
            <person name="Miyauchi S."/>
            <person name="Poulain J."/>
            <person name="Riccioni C."/>
            <person name="Rubini A."/>
            <person name="Sitrit Y."/>
            <person name="Splivallo R."/>
            <person name="Traeger S."/>
            <person name="Wang M."/>
            <person name="Zifcakova L."/>
            <person name="Wipf D."/>
            <person name="Zambonelli A."/>
            <person name="Paolocci F."/>
            <person name="Nowrousian M."/>
            <person name="Ottonello S."/>
            <person name="Baldrian P."/>
            <person name="Spatafora J.W."/>
            <person name="Henrissat B."/>
            <person name="Nagy L.G."/>
            <person name="Aury J.M."/>
            <person name="Wincker P."/>
            <person name="Grigoriev I.V."/>
            <person name="Bonfante P."/>
            <person name="Martin F.M."/>
        </authorList>
    </citation>
    <scope>NUCLEOTIDE SEQUENCE [LARGE SCALE GENOMIC DNA]</scope>
    <source>
        <strain evidence="7 8">ATCC MYA-4762</strain>
    </source>
</reference>
<evidence type="ECO:0000256" key="1">
    <source>
        <dbReference type="ARBA" id="ARBA00004141"/>
    </source>
</evidence>
<keyword evidence="4 5" id="KW-0472">Membrane</keyword>
<keyword evidence="8" id="KW-1185">Reference proteome</keyword>
<evidence type="ECO:0000256" key="4">
    <source>
        <dbReference type="ARBA" id="ARBA00023136"/>
    </source>
</evidence>
<evidence type="ECO:0000313" key="8">
    <source>
        <dbReference type="Proteomes" id="UP000267821"/>
    </source>
</evidence>
<feature type="transmembrane region" description="Helical" evidence="5">
    <location>
        <begin position="300"/>
        <end position="319"/>
    </location>
</feature>
<dbReference type="GO" id="GO:0015174">
    <property type="term" value="F:basic amino acid transmembrane transporter activity"/>
    <property type="evidence" value="ECO:0007669"/>
    <property type="project" value="TreeGrafter"/>
</dbReference>
<feature type="transmembrane region" description="Helical" evidence="5">
    <location>
        <begin position="477"/>
        <end position="498"/>
    </location>
</feature>
<dbReference type="PANTHER" id="PTHR23501">
    <property type="entry name" value="MAJOR FACILITATOR SUPERFAMILY"/>
    <property type="match status" value="1"/>
</dbReference>
<feature type="transmembrane region" description="Helical" evidence="5">
    <location>
        <begin position="379"/>
        <end position="397"/>
    </location>
</feature>
<evidence type="ECO:0000256" key="2">
    <source>
        <dbReference type="ARBA" id="ARBA00022692"/>
    </source>
</evidence>